<evidence type="ECO:0000256" key="5">
    <source>
        <dbReference type="ARBA" id="ARBA00022989"/>
    </source>
</evidence>
<keyword evidence="10" id="KW-1185">Reference proteome</keyword>
<keyword evidence="3" id="KW-1003">Cell membrane</keyword>
<sequence>MTLIDAVLFAPVAMLIALTPGPNNFCAMNNGIRHGIGAAVLATSGRALAFAIFLSISAIGLGAMLLASETAFTAIKWVGALYLLYLGINAWRSREFNGLDLDNAAVPPLQPQRQLSRLMLQEFLIGISNPKAILLFAAVFPQFIKPGQPAIEQFVYLGATYLLAEYAASLVYALFGRQIRRFIRTRRGARRLNRTTGAFFMGAGGLLLGSVDGSARAALPREISPG</sequence>
<dbReference type="InterPro" id="IPR001123">
    <property type="entry name" value="LeuE-type"/>
</dbReference>
<feature type="transmembrane region" description="Helical" evidence="7">
    <location>
        <begin position="196"/>
        <end position="219"/>
    </location>
</feature>
<evidence type="ECO:0000256" key="3">
    <source>
        <dbReference type="ARBA" id="ARBA00022475"/>
    </source>
</evidence>
<dbReference type="GO" id="GO:0042970">
    <property type="term" value="F:homoserine transmembrane transporter activity"/>
    <property type="evidence" value="ECO:0007669"/>
    <property type="project" value="TreeGrafter"/>
</dbReference>
<evidence type="ECO:0000256" key="4">
    <source>
        <dbReference type="ARBA" id="ARBA00022692"/>
    </source>
</evidence>
<keyword evidence="5 7" id="KW-1133">Transmembrane helix</keyword>
<evidence type="ECO:0000313" key="11">
    <source>
        <dbReference type="Proteomes" id="UP000293172"/>
    </source>
</evidence>
<evidence type="ECO:0000313" key="8">
    <source>
        <dbReference type="EMBL" id="TBU97639.1"/>
    </source>
</evidence>
<organism evidence="8 11">
    <name type="scientific">Phytopseudomonas dryadis</name>
    <dbReference type="NCBI Taxonomy" id="2487520"/>
    <lineage>
        <taxon>Bacteria</taxon>
        <taxon>Pseudomonadati</taxon>
        <taxon>Pseudomonadota</taxon>
        <taxon>Gammaproteobacteria</taxon>
        <taxon>Pseudomonadales</taxon>
        <taxon>Pseudomonadaceae</taxon>
        <taxon>Phytopseudomonas</taxon>
    </lineage>
</organism>
<dbReference type="PANTHER" id="PTHR30086:SF14">
    <property type="entry name" value="HOMOSERINE_HOMOSERINE LACTONE EFFLUX PROTEIN"/>
    <property type="match status" value="1"/>
</dbReference>
<feature type="transmembrane region" description="Helical" evidence="7">
    <location>
        <begin position="47"/>
        <end position="68"/>
    </location>
</feature>
<dbReference type="EMBL" id="QJUL01000001">
    <property type="protein sequence ID" value="TBU97639.1"/>
    <property type="molecule type" value="Genomic_DNA"/>
</dbReference>
<evidence type="ECO:0000256" key="1">
    <source>
        <dbReference type="ARBA" id="ARBA00004651"/>
    </source>
</evidence>
<keyword evidence="6 7" id="KW-0472">Membrane</keyword>
<feature type="transmembrane region" description="Helical" evidence="7">
    <location>
        <begin position="6"/>
        <end position="26"/>
    </location>
</feature>
<dbReference type="AlphaFoldDB" id="A0A4Q9RC74"/>
<dbReference type="GO" id="GO:0005886">
    <property type="term" value="C:plasma membrane"/>
    <property type="evidence" value="ECO:0007669"/>
    <property type="project" value="UniProtKB-SubCell"/>
</dbReference>
<evidence type="ECO:0000256" key="2">
    <source>
        <dbReference type="ARBA" id="ARBA00007928"/>
    </source>
</evidence>
<reference evidence="10 11" key="1">
    <citation type="submission" date="2018-06" db="EMBL/GenBank/DDBJ databases">
        <title>Three novel Pseudomonas species isolated from symptomatic oak.</title>
        <authorList>
            <person name="Bueno-Gonzalez V."/>
            <person name="Brady C."/>
        </authorList>
    </citation>
    <scope>NUCLEOTIDE SEQUENCE [LARGE SCALE GENOMIC DNA]</scope>
    <source>
        <strain evidence="9 10">P26B</strain>
        <strain evidence="8 11">P6B</strain>
    </source>
</reference>
<comment type="caution">
    <text evidence="8">The sequence shown here is derived from an EMBL/GenBank/DDBJ whole genome shotgun (WGS) entry which is preliminary data.</text>
</comment>
<comment type="similarity">
    <text evidence="2">Belongs to the Rht family.</text>
</comment>
<evidence type="ECO:0000256" key="6">
    <source>
        <dbReference type="ARBA" id="ARBA00023136"/>
    </source>
</evidence>
<protein>
    <submittedName>
        <fullName evidence="8">Lysine transporter LysE</fullName>
    </submittedName>
</protein>
<dbReference type="PANTHER" id="PTHR30086">
    <property type="entry name" value="ARGININE EXPORTER PROTEIN ARGO"/>
    <property type="match status" value="1"/>
</dbReference>
<evidence type="ECO:0000256" key="7">
    <source>
        <dbReference type="SAM" id="Phobius"/>
    </source>
</evidence>
<dbReference type="Pfam" id="PF01810">
    <property type="entry name" value="LysE"/>
    <property type="match status" value="1"/>
</dbReference>
<gene>
    <name evidence="9" type="ORF">DNK34_01265</name>
    <name evidence="8" type="ORF">DNK44_01255</name>
</gene>
<dbReference type="Proteomes" id="UP000291334">
    <property type="component" value="Unassembled WGS sequence"/>
</dbReference>
<feature type="transmembrane region" description="Helical" evidence="7">
    <location>
        <begin position="156"/>
        <end position="175"/>
    </location>
</feature>
<feature type="transmembrane region" description="Helical" evidence="7">
    <location>
        <begin position="74"/>
        <end position="91"/>
    </location>
</feature>
<name>A0A4Q9RC74_9GAMM</name>
<dbReference type="OrthoDB" id="9804822at2"/>
<accession>A0A4Q9RC74</accession>
<evidence type="ECO:0000313" key="10">
    <source>
        <dbReference type="Proteomes" id="UP000291334"/>
    </source>
</evidence>
<keyword evidence="4 7" id="KW-0812">Transmembrane</keyword>
<proteinExistence type="inferred from homology"/>
<dbReference type="PIRSF" id="PIRSF006324">
    <property type="entry name" value="LeuE"/>
    <property type="match status" value="1"/>
</dbReference>
<dbReference type="RefSeq" id="WP_131174149.1">
    <property type="nucleotide sequence ID" value="NZ_QJUL01000001.1"/>
</dbReference>
<evidence type="ECO:0000313" key="9">
    <source>
        <dbReference type="EMBL" id="TBV10094.1"/>
    </source>
</evidence>
<comment type="subcellular location">
    <subcellularLocation>
        <location evidence="1">Cell membrane</location>
        <topology evidence="1">Multi-pass membrane protein</topology>
    </subcellularLocation>
</comment>
<feature type="transmembrane region" description="Helical" evidence="7">
    <location>
        <begin position="123"/>
        <end position="144"/>
    </location>
</feature>
<dbReference type="EMBL" id="QJUM01000001">
    <property type="protein sequence ID" value="TBV10094.1"/>
    <property type="molecule type" value="Genomic_DNA"/>
</dbReference>
<dbReference type="Proteomes" id="UP000293172">
    <property type="component" value="Unassembled WGS sequence"/>
</dbReference>